<dbReference type="KEGG" id="masz:C9I28_09525"/>
<dbReference type="OrthoDB" id="9147455at2"/>
<gene>
    <name evidence="4" type="ORF">C9I28_09525</name>
</gene>
<proteinExistence type="predicted"/>
<protein>
    <recommendedName>
        <fullName evidence="3">Heparinase II/III-like C-terminal domain-containing protein</fullName>
    </recommendedName>
</protein>
<reference evidence="4 5" key="1">
    <citation type="submission" date="2018-03" db="EMBL/GenBank/DDBJ databases">
        <title>Massilia armeniaca sp. nov., isolated from desert soil.</title>
        <authorList>
            <person name="Huang H."/>
            <person name="Ren M."/>
        </authorList>
    </citation>
    <scope>NUCLEOTIDE SEQUENCE [LARGE SCALE GENOMIC DNA]</scope>
    <source>
        <strain evidence="4 5">ZMN-3</strain>
    </source>
</reference>
<dbReference type="Gene3D" id="1.50.10.100">
    <property type="entry name" value="Chondroitin AC/alginate lyase"/>
    <property type="match status" value="2"/>
</dbReference>
<evidence type="ECO:0000313" key="4">
    <source>
        <dbReference type="EMBL" id="AVR95943.1"/>
    </source>
</evidence>
<dbReference type="Pfam" id="PF07940">
    <property type="entry name" value="Hepar_II_III_C"/>
    <property type="match status" value="1"/>
</dbReference>
<dbReference type="Proteomes" id="UP000240505">
    <property type="component" value="Chromosome"/>
</dbReference>
<keyword evidence="5" id="KW-1185">Reference proteome</keyword>
<evidence type="ECO:0000256" key="1">
    <source>
        <dbReference type="ARBA" id="ARBA00004196"/>
    </source>
</evidence>
<comment type="subcellular location">
    <subcellularLocation>
        <location evidence="1">Cell envelope</location>
    </subcellularLocation>
</comment>
<dbReference type="InterPro" id="IPR012480">
    <property type="entry name" value="Hepar_II_III_C"/>
</dbReference>
<evidence type="ECO:0000259" key="3">
    <source>
        <dbReference type="Pfam" id="PF07940"/>
    </source>
</evidence>
<feature type="signal peptide" evidence="2">
    <location>
        <begin position="1"/>
        <end position="25"/>
    </location>
</feature>
<evidence type="ECO:0000313" key="5">
    <source>
        <dbReference type="Proteomes" id="UP000240505"/>
    </source>
</evidence>
<accession>A0A2R4C8J2</accession>
<dbReference type="RefSeq" id="WP_107141295.1">
    <property type="nucleotide sequence ID" value="NZ_CP028324.1"/>
</dbReference>
<dbReference type="Gene3D" id="2.70.98.70">
    <property type="match status" value="1"/>
</dbReference>
<keyword evidence="2" id="KW-0732">Signal</keyword>
<dbReference type="InterPro" id="IPR008929">
    <property type="entry name" value="Chondroitin_lyas"/>
</dbReference>
<evidence type="ECO:0000256" key="2">
    <source>
        <dbReference type="SAM" id="SignalP"/>
    </source>
</evidence>
<name>A0A2R4C8J2_9BURK</name>
<dbReference type="GO" id="GO:0016829">
    <property type="term" value="F:lyase activity"/>
    <property type="evidence" value="ECO:0007669"/>
    <property type="project" value="InterPro"/>
</dbReference>
<feature type="domain" description="Heparinase II/III-like C-terminal" evidence="3">
    <location>
        <begin position="567"/>
        <end position="663"/>
    </location>
</feature>
<organism evidence="4 5">
    <name type="scientific">Pseudoduganella armeniaca</name>
    <dbReference type="NCBI Taxonomy" id="2072590"/>
    <lineage>
        <taxon>Bacteria</taxon>
        <taxon>Pseudomonadati</taxon>
        <taxon>Pseudomonadota</taxon>
        <taxon>Betaproteobacteria</taxon>
        <taxon>Burkholderiales</taxon>
        <taxon>Oxalobacteraceae</taxon>
        <taxon>Telluria group</taxon>
        <taxon>Pseudoduganella</taxon>
    </lineage>
</organism>
<dbReference type="EMBL" id="CP028324">
    <property type="protein sequence ID" value="AVR95943.1"/>
    <property type="molecule type" value="Genomic_DNA"/>
</dbReference>
<dbReference type="GO" id="GO:0030313">
    <property type="term" value="C:cell envelope"/>
    <property type="evidence" value="ECO:0007669"/>
    <property type="project" value="UniProtKB-SubCell"/>
</dbReference>
<dbReference type="AlphaFoldDB" id="A0A2R4C8J2"/>
<sequence>MIEKTLPKAIAVLTASLLLASHASAQTAAVKIKGEHPRLYGTQADFDRLKQTIFPATLKFPAKKGTLKFKITPLPRELGDDINQEIFGSMVGTGTRLVIRHADITADPIQTRVKLQMGLRGPGSSGWIRAVGLEVQPGLPVELEFTYDVDGQATLRIGTETGHVALPGTGWSPADQVFDFLAHRKDRITDLKLIDNSTAETVWEGDLDLGALSAWRGLIEIATRQATTLSTCPVTATPATDPALCDTTNGGRNNMTDAAKRLGLAYRMTGRTDFLAAIKKHVQLMAAVPLTAGGEWSMSARVGALGIYYDWLYDQYKGTSEGDKLAKLITDTIAANKPDSSDDIIASVCGSQQLVTDGPFDCATKPVFTGWVRGSSLPSTATGYVGAHTASAVTGAVLGLIAIADHPDYAKVGAMIDTIYDHFALGFLPARDLHGVDGGNYSAFAYGSGSGETLDRLVMWQRAIAPDSPKPALKLGAAPKILYPYLYAMRPDGTFPARGDNFENFVSYPSIGSMALTAVTQESDKNALDFYERYIVKTRSRSSETGIWDRLLYPYALPQKERTLPLSEHFRMAGNVLMRDTWNYANSTLLEFKSTSFISENHHHLDQNSFSLHYKSPLLLDSGQYDNYGTGHWWNYYQRTIAHNAIVVYDPNEKFATDQSWGNDGGQWYDGRPAYPTIDEITPGGNGAPDGSNVLTGVTAFKDGEWYSYVSADAARAYKRGKLAPRGGAVRSIVYLRHPEDRNGVVAPPTILVFDRVQAGPAAGTTLAAPTSLLHMVDKPASNGTLGTDTGGRFAYSFGNTKPVFTVRNGAGMVTIQALLPASPSIVLSGGKDQGSTCKQITYKDPAGTTKLIRQVLPDSSDCRFLIREAGTGRWINHAPDNTTNVSGDVGNWRLEISPAAKVAATVPQYFLNVLHVADNDKGSTARTDNLATQLGSSANVVAVKTVDGTVVVFNDEFSSATSLSWQPNSTVVKTVVVGLVKGAYYRVETGTGSVTLTKIDASGSSASGVRQASDQGVIEL</sequence>
<feature type="chain" id="PRO_5015308757" description="Heparinase II/III-like C-terminal domain-containing protein" evidence="2">
    <location>
        <begin position="26"/>
        <end position="1021"/>
    </location>
</feature>